<dbReference type="EMBL" id="CP007493">
    <property type="protein sequence ID" value="AJB42264.1"/>
    <property type="molecule type" value="Genomic_DNA"/>
</dbReference>
<sequence>MRAIAIIGFKDSGKTVLAERMIPLLKAKNMKVAVVKHVHEEISLPEKDSGRLFRAGADLVLTVSKGVIEEYRRYDAKLWEIISSLKSYDFAIFEGFKSEFPGVRIAVARDAEEAKQLVSPLTIAIVSTREKIDGENFKIPVFDLDRDLEKIVDYVLEKAFEPLPALNCGFCKYGNCMSMAEAILRGEATHRDCTVLSSKVKLRVDGKSIELNPFVQDVFRNVVYALVSTLKGAPTNPSSVELRVER</sequence>
<dbReference type="GO" id="GO:0046872">
    <property type="term" value="F:metal ion binding"/>
    <property type="evidence" value="ECO:0007669"/>
    <property type="project" value="UniProtKB-KW"/>
</dbReference>
<dbReference type="Proteomes" id="UP000266720">
    <property type="component" value="Chromosome"/>
</dbReference>
<dbReference type="NCBIfam" id="TIGR00176">
    <property type="entry name" value="mobB"/>
    <property type="match status" value="1"/>
</dbReference>
<keyword evidence="3" id="KW-0408">Iron</keyword>
<dbReference type="PANTHER" id="PTHR40072:SF1">
    <property type="entry name" value="MOLYBDOPTERIN-GUANINE DINUCLEOTIDE BIOSYNTHESIS ADAPTER PROTEIN"/>
    <property type="match status" value="1"/>
</dbReference>
<keyword evidence="1" id="KW-0004">4Fe-4S</keyword>
<organism evidence="6 7">
    <name type="scientific">Thermofilum adornatum 1505</name>
    <dbReference type="NCBI Taxonomy" id="697581"/>
    <lineage>
        <taxon>Archaea</taxon>
        <taxon>Thermoproteota</taxon>
        <taxon>Thermoprotei</taxon>
        <taxon>Thermofilales</taxon>
        <taxon>Thermofilaceae</taxon>
        <taxon>Thermofilum</taxon>
    </lineage>
</organism>
<name>A0A3G1A9F2_9CREN</name>
<gene>
    <name evidence="6" type="ORF">TCARB_1216</name>
</gene>
<dbReference type="KEGG" id="tcb:TCARB_1216"/>
<reference evidence="7" key="1">
    <citation type="book" date="2010" name="EXTREMOPHILES" publisher="0:0-0">
        <title>Complete genome sequences of ten hyperthermophilic archaea reveal their metabolic capabilities and possible ecological roles.</title>
        <editorList>
            <person name="?"/>
        </editorList>
        <authorList>
            <person name="Ravin N.V."/>
            <person name="Mardanov A.V."/>
            <person name="Bonch-Osmolovskaya E.A."/>
            <person name="Skryabin K.G."/>
        </authorList>
    </citation>
    <scope>NUCLEOTIDE SEQUENCE [LARGE SCALE GENOMIC DNA]</scope>
    <source>
        <strain evidence="7">1505</strain>
    </source>
</reference>
<proteinExistence type="predicted"/>
<protein>
    <submittedName>
        <fullName evidence="6">Molybdopterin-guanine dinucleotide biosynthesis protein B</fullName>
    </submittedName>
</protein>
<dbReference type="InterPro" id="IPR004435">
    <property type="entry name" value="MobB_dom"/>
</dbReference>
<dbReference type="GO" id="GO:0005525">
    <property type="term" value="F:GTP binding"/>
    <property type="evidence" value="ECO:0007669"/>
    <property type="project" value="InterPro"/>
</dbReference>
<dbReference type="InterPro" id="IPR007202">
    <property type="entry name" value="4Fe-4S_dom"/>
</dbReference>
<dbReference type="STRING" id="697581.TCARB_1216"/>
<dbReference type="GeneID" id="25406623"/>
<evidence type="ECO:0000256" key="4">
    <source>
        <dbReference type="ARBA" id="ARBA00023014"/>
    </source>
</evidence>
<evidence type="ECO:0000313" key="6">
    <source>
        <dbReference type="EMBL" id="AJB42264.1"/>
    </source>
</evidence>
<dbReference type="PROSITE" id="PS51656">
    <property type="entry name" value="4FE4S"/>
    <property type="match status" value="1"/>
</dbReference>
<evidence type="ECO:0000313" key="7">
    <source>
        <dbReference type="Proteomes" id="UP000266720"/>
    </source>
</evidence>
<dbReference type="RefSeq" id="WP_052886990.1">
    <property type="nucleotide sequence ID" value="NZ_CP007493.1"/>
</dbReference>
<accession>A0A3G1A9F2</accession>
<evidence type="ECO:0000256" key="2">
    <source>
        <dbReference type="ARBA" id="ARBA00022723"/>
    </source>
</evidence>
<dbReference type="PANTHER" id="PTHR40072">
    <property type="entry name" value="MOLYBDOPTERIN-GUANINE DINUCLEOTIDE BIOSYNTHESIS ADAPTER PROTEIN-RELATED"/>
    <property type="match status" value="1"/>
</dbReference>
<dbReference type="Pfam" id="PF03205">
    <property type="entry name" value="MobB"/>
    <property type="match status" value="1"/>
</dbReference>
<dbReference type="GO" id="GO:0006777">
    <property type="term" value="P:Mo-molybdopterin cofactor biosynthetic process"/>
    <property type="evidence" value="ECO:0007669"/>
    <property type="project" value="InterPro"/>
</dbReference>
<dbReference type="InterPro" id="IPR052539">
    <property type="entry name" value="MGD_biosynthesis_adapter"/>
</dbReference>
<dbReference type="GO" id="GO:0051539">
    <property type="term" value="F:4 iron, 4 sulfur cluster binding"/>
    <property type="evidence" value="ECO:0007669"/>
    <property type="project" value="UniProtKB-KW"/>
</dbReference>
<keyword evidence="4" id="KW-0411">Iron-sulfur</keyword>
<evidence type="ECO:0000256" key="1">
    <source>
        <dbReference type="ARBA" id="ARBA00022485"/>
    </source>
</evidence>
<dbReference type="Pfam" id="PF04060">
    <property type="entry name" value="FeS"/>
    <property type="match status" value="1"/>
</dbReference>
<evidence type="ECO:0000256" key="3">
    <source>
        <dbReference type="ARBA" id="ARBA00023004"/>
    </source>
</evidence>
<dbReference type="SUPFAM" id="SSF52540">
    <property type="entry name" value="P-loop containing nucleoside triphosphate hydrolases"/>
    <property type="match status" value="1"/>
</dbReference>
<dbReference type="AlphaFoldDB" id="A0A3G1A9F2"/>
<dbReference type="InterPro" id="IPR027417">
    <property type="entry name" value="P-loop_NTPase"/>
</dbReference>
<feature type="domain" description="4Fe-4S" evidence="5">
    <location>
        <begin position="150"/>
        <end position="210"/>
    </location>
</feature>
<keyword evidence="2" id="KW-0479">Metal-binding</keyword>
<dbReference type="Gene3D" id="1.10.15.40">
    <property type="entry name" value="Electron transport complex subunit B, putative Fe-S cluster"/>
    <property type="match status" value="1"/>
</dbReference>
<dbReference type="Gene3D" id="3.40.50.300">
    <property type="entry name" value="P-loop containing nucleotide triphosphate hydrolases"/>
    <property type="match status" value="1"/>
</dbReference>
<evidence type="ECO:0000259" key="5">
    <source>
        <dbReference type="PROSITE" id="PS51656"/>
    </source>
</evidence>